<keyword evidence="2" id="KW-0507">mRNA processing</keyword>
<dbReference type="PANTHER" id="PTHR23102:SF24">
    <property type="entry name" value="CLEAVAGE AND POLYADENYLATION SPECIFICITY FACTOR SUBUNIT 4"/>
    <property type="match status" value="1"/>
</dbReference>
<keyword evidence="5 9" id="KW-0863">Zinc-finger</keyword>
<feature type="zinc finger region" description="C3H1-type" evidence="9">
    <location>
        <begin position="38"/>
        <end position="65"/>
    </location>
</feature>
<reference evidence="12" key="1">
    <citation type="submission" date="2023-10" db="EMBL/GenBank/DDBJ databases">
        <authorList>
            <person name="Chen Y."/>
            <person name="Shah S."/>
            <person name="Dougan E. K."/>
            <person name="Thang M."/>
            <person name="Chan C."/>
        </authorList>
    </citation>
    <scope>NUCLEOTIDE SEQUENCE [LARGE SCALE GENOMIC DNA]</scope>
</reference>
<dbReference type="CDD" id="cd21134">
    <property type="entry name" value="YTH"/>
    <property type="match status" value="1"/>
</dbReference>
<evidence type="ECO:0000256" key="4">
    <source>
        <dbReference type="ARBA" id="ARBA00022737"/>
    </source>
</evidence>
<comment type="caution">
    <text evidence="12">The sequence shown here is derived from an EMBL/GenBank/DDBJ whole genome shotgun (WGS) entry which is preliminary data.</text>
</comment>
<evidence type="ECO:0000256" key="7">
    <source>
        <dbReference type="ARBA" id="ARBA00022884"/>
    </source>
</evidence>
<dbReference type="InterPro" id="IPR036855">
    <property type="entry name" value="Znf_CCCH_sf"/>
</dbReference>
<dbReference type="InterPro" id="IPR000571">
    <property type="entry name" value="Znf_CCCH"/>
</dbReference>
<dbReference type="Pfam" id="PF04146">
    <property type="entry name" value="YTH"/>
    <property type="match status" value="1"/>
</dbReference>
<keyword evidence="4" id="KW-0677">Repeat</keyword>
<evidence type="ECO:0000256" key="5">
    <source>
        <dbReference type="ARBA" id="ARBA00022771"/>
    </source>
</evidence>
<evidence type="ECO:0000313" key="13">
    <source>
        <dbReference type="Proteomes" id="UP001189429"/>
    </source>
</evidence>
<feature type="domain" description="C3H1-type" evidence="10">
    <location>
        <begin position="93"/>
        <end position="120"/>
    </location>
</feature>
<feature type="zinc finger region" description="C3H1-type" evidence="9">
    <location>
        <begin position="93"/>
        <end position="120"/>
    </location>
</feature>
<evidence type="ECO:0008006" key="14">
    <source>
        <dbReference type="Google" id="ProtNLM"/>
    </source>
</evidence>
<dbReference type="SUPFAM" id="SSF90229">
    <property type="entry name" value="CCCH zinc finger"/>
    <property type="match status" value="1"/>
</dbReference>
<feature type="non-terminal residue" evidence="12">
    <location>
        <position position="285"/>
    </location>
</feature>
<gene>
    <name evidence="12" type="ORF">PCOR1329_LOCUS4401</name>
</gene>
<accession>A0ABN9PMX1</accession>
<name>A0ABN9PMX1_9DINO</name>
<evidence type="ECO:0000256" key="6">
    <source>
        <dbReference type="ARBA" id="ARBA00022833"/>
    </source>
</evidence>
<keyword evidence="3 9" id="KW-0479">Metal-binding</keyword>
<dbReference type="InterPro" id="IPR045348">
    <property type="entry name" value="CPSF4/Yth1"/>
</dbReference>
<protein>
    <recommendedName>
        <fullName evidence="14">Cleavage and polyadenylation specificity factor subunit 4</fullName>
    </recommendedName>
</protein>
<evidence type="ECO:0000259" key="10">
    <source>
        <dbReference type="PROSITE" id="PS50103"/>
    </source>
</evidence>
<dbReference type="PROSITE" id="PS50882">
    <property type="entry name" value="YTH"/>
    <property type="match status" value="1"/>
</dbReference>
<keyword evidence="7" id="KW-0694">RNA-binding</keyword>
<organism evidence="12 13">
    <name type="scientific">Prorocentrum cordatum</name>
    <dbReference type="NCBI Taxonomy" id="2364126"/>
    <lineage>
        <taxon>Eukaryota</taxon>
        <taxon>Sar</taxon>
        <taxon>Alveolata</taxon>
        <taxon>Dinophyceae</taxon>
        <taxon>Prorocentrales</taxon>
        <taxon>Prorocentraceae</taxon>
        <taxon>Prorocentrum</taxon>
    </lineage>
</organism>
<dbReference type="EMBL" id="CAUYUJ010001133">
    <property type="protein sequence ID" value="CAK0794394.1"/>
    <property type="molecule type" value="Genomic_DNA"/>
</dbReference>
<evidence type="ECO:0000259" key="11">
    <source>
        <dbReference type="PROSITE" id="PS50882"/>
    </source>
</evidence>
<evidence type="ECO:0000256" key="9">
    <source>
        <dbReference type="PROSITE-ProRule" id="PRU00723"/>
    </source>
</evidence>
<dbReference type="PANTHER" id="PTHR23102">
    <property type="entry name" value="CLEAVAGE AND POLYADENYLATION SPECIFICITY FACTOR SUBUNIT 4-RELATED"/>
    <property type="match status" value="1"/>
</dbReference>
<comment type="subcellular location">
    <subcellularLocation>
        <location evidence="1">Nucleus</location>
    </subcellularLocation>
</comment>
<sequence length="285" mass="32435">MGDFSFDFEPDIDAKDVLRKTSLKETGHSSTDGSAGRGKHTTVCRHWLKSLCMKGDKCDYLHIWDSNRMPECHQWLRLGKCTDPFCVFKHVDPSERPLCQRYRLGFCRLGVMCRSRHERLPPEERPELLPDFFLDALLLNPDLVPRSDEVKLTESRARRGASSNELALVPVDAVTEQGTIPGLPPPIHGKCRYFMVRSMNTRNIQISIAKGIWATSHGNTGRLRQAFRDTDHVVLIFAASESRQFHGYGRMACEPDGSLHTGIWGNDFARLGPNFRVHWLKQCMA</sequence>
<dbReference type="Gene3D" id="4.10.1000.10">
    <property type="entry name" value="Zinc finger, CCCH-type"/>
    <property type="match status" value="1"/>
</dbReference>
<keyword evidence="8" id="KW-0539">Nucleus</keyword>
<evidence type="ECO:0000256" key="2">
    <source>
        <dbReference type="ARBA" id="ARBA00022664"/>
    </source>
</evidence>
<dbReference type="PROSITE" id="PS50103">
    <property type="entry name" value="ZF_C3H1"/>
    <property type="match status" value="2"/>
</dbReference>
<feature type="domain" description="YTH" evidence="11">
    <location>
        <begin position="191"/>
        <end position="285"/>
    </location>
</feature>
<keyword evidence="6 9" id="KW-0862">Zinc</keyword>
<proteinExistence type="predicted"/>
<dbReference type="InterPro" id="IPR007275">
    <property type="entry name" value="YTH_domain"/>
</dbReference>
<evidence type="ECO:0000313" key="12">
    <source>
        <dbReference type="EMBL" id="CAK0794394.1"/>
    </source>
</evidence>
<dbReference type="SMART" id="SM00356">
    <property type="entry name" value="ZnF_C3H1"/>
    <property type="match status" value="3"/>
</dbReference>
<dbReference type="Proteomes" id="UP001189429">
    <property type="component" value="Unassembled WGS sequence"/>
</dbReference>
<feature type="domain" description="C3H1-type" evidence="10">
    <location>
        <begin position="38"/>
        <end position="65"/>
    </location>
</feature>
<evidence type="ECO:0000256" key="3">
    <source>
        <dbReference type="ARBA" id="ARBA00022723"/>
    </source>
</evidence>
<evidence type="ECO:0000256" key="8">
    <source>
        <dbReference type="ARBA" id="ARBA00023242"/>
    </source>
</evidence>
<keyword evidence="13" id="KW-1185">Reference proteome</keyword>
<dbReference type="Gene3D" id="3.10.590.10">
    <property type="entry name" value="ph1033 like domains"/>
    <property type="match status" value="1"/>
</dbReference>
<evidence type="ECO:0000256" key="1">
    <source>
        <dbReference type="ARBA" id="ARBA00004123"/>
    </source>
</evidence>